<dbReference type="EMBL" id="JAHUTI010004008">
    <property type="protein sequence ID" value="MED6233925.1"/>
    <property type="molecule type" value="Genomic_DNA"/>
</dbReference>
<accession>A0ABU7A943</accession>
<proteinExistence type="predicted"/>
<dbReference type="Proteomes" id="UP001345963">
    <property type="component" value="Unassembled WGS sequence"/>
</dbReference>
<gene>
    <name evidence="2" type="ORF">ATANTOWER_019162</name>
</gene>
<evidence type="ECO:0000313" key="3">
    <source>
        <dbReference type="Proteomes" id="UP001345963"/>
    </source>
</evidence>
<reference evidence="2 3" key="1">
    <citation type="submission" date="2021-07" db="EMBL/GenBank/DDBJ databases">
        <authorList>
            <person name="Palmer J.M."/>
        </authorList>
    </citation>
    <scope>NUCLEOTIDE SEQUENCE [LARGE SCALE GENOMIC DNA]</scope>
    <source>
        <strain evidence="2 3">AT_MEX2019</strain>
        <tissue evidence="2">Muscle</tissue>
    </source>
</reference>
<protein>
    <submittedName>
        <fullName evidence="2">Uncharacterized protein</fullName>
    </submittedName>
</protein>
<organism evidence="2 3">
    <name type="scientific">Ataeniobius toweri</name>
    <dbReference type="NCBI Taxonomy" id="208326"/>
    <lineage>
        <taxon>Eukaryota</taxon>
        <taxon>Metazoa</taxon>
        <taxon>Chordata</taxon>
        <taxon>Craniata</taxon>
        <taxon>Vertebrata</taxon>
        <taxon>Euteleostomi</taxon>
        <taxon>Actinopterygii</taxon>
        <taxon>Neopterygii</taxon>
        <taxon>Teleostei</taxon>
        <taxon>Neoteleostei</taxon>
        <taxon>Acanthomorphata</taxon>
        <taxon>Ovalentaria</taxon>
        <taxon>Atherinomorphae</taxon>
        <taxon>Cyprinodontiformes</taxon>
        <taxon>Goodeidae</taxon>
        <taxon>Ataeniobius</taxon>
    </lineage>
</organism>
<name>A0ABU7A943_9TELE</name>
<evidence type="ECO:0000256" key="1">
    <source>
        <dbReference type="SAM" id="MobiDB-lite"/>
    </source>
</evidence>
<sequence>MHFMLLGSQTDAYFHLQKPCQTVATLLVLPDSLGTEPRMVGHRAQLKDPRRSVMPPFWVTVATNTRRVPPPSPALDRLLPADPHVG</sequence>
<keyword evidence="3" id="KW-1185">Reference proteome</keyword>
<evidence type="ECO:0000313" key="2">
    <source>
        <dbReference type="EMBL" id="MED6233925.1"/>
    </source>
</evidence>
<comment type="caution">
    <text evidence="2">The sequence shown here is derived from an EMBL/GenBank/DDBJ whole genome shotgun (WGS) entry which is preliminary data.</text>
</comment>
<feature type="region of interest" description="Disordered" evidence="1">
    <location>
        <begin position="66"/>
        <end position="86"/>
    </location>
</feature>